<organism evidence="1 2">
    <name type="scientific">Plasmodium vivax India VII</name>
    <dbReference type="NCBI Taxonomy" id="1077284"/>
    <lineage>
        <taxon>Eukaryota</taxon>
        <taxon>Sar</taxon>
        <taxon>Alveolata</taxon>
        <taxon>Apicomplexa</taxon>
        <taxon>Aconoidasida</taxon>
        <taxon>Haemosporida</taxon>
        <taxon>Plasmodiidae</taxon>
        <taxon>Plasmodium</taxon>
        <taxon>Plasmodium (Plasmodium)</taxon>
    </lineage>
</organism>
<reference evidence="1 2" key="1">
    <citation type="submission" date="2011-08" db="EMBL/GenBank/DDBJ databases">
        <title>The Genome Sequence of Plasmodium vivax India VII.</title>
        <authorList>
            <consortium name="The Broad Institute Genome Sequencing Platform"/>
            <consortium name="The Broad Institute Genome Sequencing Center for Infectious Disease"/>
            <person name="Neafsey D."/>
            <person name="Carlton J."/>
            <person name="Barnwell J."/>
            <person name="Collins W."/>
            <person name="Escalante A."/>
            <person name="Mullikin J."/>
            <person name="Saul A."/>
            <person name="Guigo R."/>
            <person name="Camara F."/>
            <person name="Young S.K."/>
            <person name="Zeng Q."/>
            <person name="Gargeya S."/>
            <person name="Fitzgerald M."/>
            <person name="Haas B."/>
            <person name="Abouelleil A."/>
            <person name="Alvarado L."/>
            <person name="Arachchi H.M."/>
            <person name="Berlin A."/>
            <person name="Brown A."/>
            <person name="Chapman S.B."/>
            <person name="Chen Z."/>
            <person name="Dunbar C."/>
            <person name="Freedman E."/>
            <person name="Gearin G."/>
            <person name="Gellesch M."/>
            <person name="Goldberg J."/>
            <person name="Griggs A."/>
            <person name="Gujja S."/>
            <person name="Heiman D."/>
            <person name="Howarth C."/>
            <person name="Larson L."/>
            <person name="Lui A."/>
            <person name="MacDonald P.J.P."/>
            <person name="Montmayeur A."/>
            <person name="Murphy C."/>
            <person name="Neiman D."/>
            <person name="Pearson M."/>
            <person name="Priest M."/>
            <person name="Roberts A."/>
            <person name="Saif S."/>
            <person name="Shea T."/>
            <person name="Shenoy N."/>
            <person name="Sisk P."/>
            <person name="Stolte C."/>
            <person name="Sykes S."/>
            <person name="Wortman J."/>
            <person name="Nusbaum C."/>
            <person name="Birren B."/>
        </authorList>
    </citation>
    <scope>NUCLEOTIDE SEQUENCE [LARGE SCALE GENOMIC DNA]</scope>
    <source>
        <strain evidence="1 2">India VII</strain>
    </source>
</reference>
<dbReference type="OrthoDB" id="10305127at2759"/>
<sequence>MFYERIKGIKPSLTPSGHKCDIQHFNIGKEEFLTKKTLFFHSEILDWIKTGYAVNDKENDDYNKYLEEIYNIYKEIICKSDSILKENCSKELTKFRETFNETIASLKRKNISITQADILLQNELLCPTKSLRNQGEFSQAGSDLPGTLGPLGVVALTDQGSRDQGINGNPSEE</sequence>
<protein>
    <recommendedName>
        <fullName evidence="3">PIR Superfamily Protein</fullName>
    </recommendedName>
</protein>
<gene>
    <name evidence="1" type="ORF">PVIIG_05271</name>
</gene>
<dbReference type="AlphaFoldDB" id="A0A0J9SK25"/>
<dbReference type="EMBL" id="KQ234152">
    <property type="protein sequence ID" value="KMZ82976.1"/>
    <property type="molecule type" value="Genomic_DNA"/>
</dbReference>
<proteinExistence type="predicted"/>
<name>A0A0J9SK25_PLAVI</name>
<feature type="non-terminal residue" evidence="1">
    <location>
        <position position="173"/>
    </location>
</feature>
<evidence type="ECO:0000313" key="1">
    <source>
        <dbReference type="EMBL" id="KMZ82976.1"/>
    </source>
</evidence>
<evidence type="ECO:0008006" key="3">
    <source>
        <dbReference type="Google" id="ProtNLM"/>
    </source>
</evidence>
<dbReference type="Proteomes" id="UP000053562">
    <property type="component" value="Unassembled WGS sequence"/>
</dbReference>
<accession>A0A0J9SK25</accession>
<evidence type="ECO:0000313" key="2">
    <source>
        <dbReference type="Proteomes" id="UP000053562"/>
    </source>
</evidence>